<feature type="chain" id="PRO_5021460727" description="Peptidase A1 domain-containing protein" evidence="2">
    <location>
        <begin position="27"/>
        <end position="391"/>
    </location>
</feature>
<sequence length="391" mass="41569">MRSTFSFEALSAAIFILLSIPVEVWAIPFPHDHGLPASHVATPTNLSEVISSPANLTRRAPPPLTIPLAILANSGQDQGYIASIRVGSNPRPFTVLMDSGSSEFWVISEICRQRGRRNAIGTASSPLIADLGVRWGTGYEDGSTLSGTVVRDTVVIGDRTIRGFPFGAAQTLTDTLVTGIYDGIMGFGLSSVSRTGAPTPLEAMAGSLIPDAITGWKLARSADGRNDAEITLGGQNTAKFHPDSQVIVPNTSRGRSTTWRFTIDKIMMNGRTITDARVGIVDTGSSALFVNHEDALAVLGQIRGLVALKNGEFAIPCNARPQLALVIGRVPFSVDPRDIVGVPIGGGLCLANIVSDVKRKPGEWLVSIPFLKNVYLTLDVTGNQIGFAELR</sequence>
<dbReference type="EMBL" id="SEOQ01000023">
    <property type="protein sequence ID" value="TFY72171.1"/>
    <property type="molecule type" value="Genomic_DNA"/>
</dbReference>
<evidence type="ECO:0000256" key="2">
    <source>
        <dbReference type="SAM" id="SignalP"/>
    </source>
</evidence>
<dbReference type="Pfam" id="PF00026">
    <property type="entry name" value="Asp"/>
    <property type="match status" value="1"/>
</dbReference>
<dbReference type="PANTHER" id="PTHR47966">
    <property type="entry name" value="BETA-SITE APP-CLEAVING ENZYME, ISOFORM A-RELATED"/>
    <property type="match status" value="1"/>
</dbReference>
<dbReference type="PRINTS" id="PR00792">
    <property type="entry name" value="PEPSIN"/>
</dbReference>
<dbReference type="CDD" id="cd05471">
    <property type="entry name" value="pepsin_like"/>
    <property type="match status" value="1"/>
</dbReference>
<dbReference type="OrthoDB" id="771136at2759"/>
<dbReference type="InterPro" id="IPR033121">
    <property type="entry name" value="PEPTIDASE_A1"/>
</dbReference>
<dbReference type="InterPro" id="IPR034164">
    <property type="entry name" value="Pepsin-like_dom"/>
</dbReference>
<dbReference type="GO" id="GO:0006508">
    <property type="term" value="P:proteolysis"/>
    <property type="evidence" value="ECO:0007669"/>
    <property type="project" value="InterPro"/>
</dbReference>
<dbReference type="GO" id="GO:0004190">
    <property type="term" value="F:aspartic-type endopeptidase activity"/>
    <property type="evidence" value="ECO:0007669"/>
    <property type="project" value="InterPro"/>
</dbReference>
<dbReference type="PANTHER" id="PTHR47966:SF75">
    <property type="entry name" value="ENDOPEPTIDASE (CTSD), PUTATIVE (AFU_ORTHOLOGUE AFUA_4G07040)-RELATED"/>
    <property type="match status" value="1"/>
</dbReference>
<protein>
    <recommendedName>
        <fullName evidence="3">Peptidase A1 domain-containing protein</fullName>
    </recommendedName>
</protein>
<reference evidence="4 5" key="1">
    <citation type="submission" date="2019-02" db="EMBL/GenBank/DDBJ databases">
        <title>Genome sequencing of the rare red list fungi Dentipellis fragilis.</title>
        <authorList>
            <person name="Buettner E."/>
            <person name="Kellner H."/>
        </authorList>
    </citation>
    <scope>NUCLEOTIDE SEQUENCE [LARGE SCALE GENOMIC DNA]</scope>
    <source>
        <strain evidence="4 5">DSM 105465</strain>
    </source>
</reference>
<feature type="signal peptide" evidence="2">
    <location>
        <begin position="1"/>
        <end position="26"/>
    </location>
</feature>
<comment type="caution">
    <text evidence="4">The sequence shown here is derived from an EMBL/GenBank/DDBJ whole genome shotgun (WGS) entry which is preliminary data.</text>
</comment>
<dbReference type="Proteomes" id="UP000298327">
    <property type="component" value="Unassembled WGS sequence"/>
</dbReference>
<comment type="similarity">
    <text evidence="1">Belongs to the peptidase A1 family.</text>
</comment>
<proteinExistence type="inferred from homology"/>
<evidence type="ECO:0000313" key="5">
    <source>
        <dbReference type="Proteomes" id="UP000298327"/>
    </source>
</evidence>
<feature type="domain" description="Peptidase A1" evidence="3">
    <location>
        <begin position="80"/>
        <end position="388"/>
    </location>
</feature>
<organism evidence="4 5">
    <name type="scientific">Dentipellis fragilis</name>
    <dbReference type="NCBI Taxonomy" id="205917"/>
    <lineage>
        <taxon>Eukaryota</taxon>
        <taxon>Fungi</taxon>
        <taxon>Dikarya</taxon>
        <taxon>Basidiomycota</taxon>
        <taxon>Agaricomycotina</taxon>
        <taxon>Agaricomycetes</taxon>
        <taxon>Russulales</taxon>
        <taxon>Hericiaceae</taxon>
        <taxon>Dentipellis</taxon>
    </lineage>
</organism>
<accession>A0A4Y9ZEB4</accession>
<dbReference type="SUPFAM" id="SSF50630">
    <property type="entry name" value="Acid proteases"/>
    <property type="match status" value="1"/>
</dbReference>
<dbReference type="Gene3D" id="2.40.70.10">
    <property type="entry name" value="Acid Proteases"/>
    <property type="match status" value="2"/>
</dbReference>
<dbReference type="InterPro" id="IPR021109">
    <property type="entry name" value="Peptidase_aspartic_dom_sf"/>
</dbReference>
<keyword evidence="2" id="KW-0732">Signal</keyword>
<dbReference type="InterPro" id="IPR001461">
    <property type="entry name" value="Aspartic_peptidase_A1"/>
</dbReference>
<gene>
    <name evidence="4" type="ORF">EVG20_g855</name>
</gene>
<keyword evidence="5" id="KW-1185">Reference proteome</keyword>
<evidence type="ECO:0000256" key="1">
    <source>
        <dbReference type="ARBA" id="ARBA00007447"/>
    </source>
</evidence>
<dbReference type="AlphaFoldDB" id="A0A4Y9ZEB4"/>
<evidence type="ECO:0000313" key="4">
    <source>
        <dbReference type="EMBL" id="TFY72171.1"/>
    </source>
</evidence>
<evidence type="ECO:0000259" key="3">
    <source>
        <dbReference type="PROSITE" id="PS51767"/>
    </source>
</evidence>
<dbReference type="PROSITE" id="PS51767">
    <property type="entry name" value="PEPTIDASE_A1"/>
    <property type="match status" value="1"/>
</dbReference>
<name>A0A4Y9ZEB4_9AGAM</name>